<dbReference type="Proteomes" id="UP000255382">
    <property type="component" value="Unassembled WGS sequence"/>
</dbReference>
<dbReference type="GO" id="GO:0003723">
    <property type="term" value="F:RNA binding"/>
    <property type="evidence" value="ECO:0007669"/>
    <property type="project" value="InterPro"/>
</dbReference>
<proteinExistence type="predicted"/>
<dbReference type="SUPFAM" id="SSF55895">
    <property type="entry name" value="Ribonuclease Rh-like"/>
    <property type="match status" value="1"/>
</dbReference>
<feature type="chain" id="PRO_5016946019" evidence="1">
    <location>
        <begin position="21"/>
        <end position="91"/>
    </location>
</feature>
<protein>
    <submittedName>
        <fullName evidence="2">Ribonuclease I</fullName>
        <ecNumber evidence="2">3.1.27.6</ecNumber>
    </submittedName>
</protein>
<dbReference type="GO" id="GO:0033897">
    <property type="term" value="F:ribonuclease T2 activity"/>
    <property type="evidence" value="ECO:0007669"/>
    <property type="project" value="InterPro"/>
</dbReference>
<dbReference type="GO" id="GO:0016787">
    <property type="term" value="F:hydrolase activity"/>
    <property type="evidence" value="ECO:0007669"/>
    <property type="project" value="UniProtKB-KW"/>
</dbReference>
<dbReference type="EMBL" id="UGLZ01000005">
    <property type="protein sequence ID" value="STV53566.1"/>
    <property type="molecule type" value="Genomic_DNA"/>
</dbReference>
<accession>A0A378BWX3</accession>
<evidence type="ECO:0000256" key="1">
    <source>
        <dbReference type="SAM" id="SignalP"/>
    </source>
</evidence>
<organism evidence="2 3">
    <name type="scientific">Klebsiella pneumoniae subsp. ozaenae</name>
    <dbReference type="NCBI Taxonomy" id="574"/>
    <lineage>
        <taxon>Bacteria</taxon>
        <taxon>Pseudomonadati</taxon>
        <taxon>Pseudomonadota</taxon>
        <taxon>Gammaproteobacteria</taxon>
        <taxon>Enterobacterales</taxon>
        <taxon>Enterobacteriaceae</taxon>
        <taxon>Klebsiella/Raoultella group</taxon>
        <taxon>Klebsiella</taxon>
        <taxon>Klebsiella pneumoniae complex</taxon>
    </lineage>
</organism>
<reference evidence="2 3" key="1">
    <citation type="submission" date="2018-06" db="EMBL/GenBank/DDBJ databases">
        <authorList>
            <consortium name="Pathogen Informatics"/>
            <person name="Doyle S."/>
        </authorList>
    </citation>
    <scope>NUCLEOTIDE SEQUENCE [LARGE SCALE GENOMIC DNA]</scope>
    <source>
        <strain evidence="2 3">NCTC5050</strain>
    </source>
</reference>
<dbReference type="Gene3D" id="3.90.730.10">
    <property type="entry name" value="Ribonuclease T2-like"/>
    <property type="match status" value="1"/>
</dbReference>
<dbReference type="EC" id="3.1.27.6" evidence="2"/>
<dbReference type="InterPro" id="IPR036430">
    <property type="entry name" value="RNase_T2-like_sf"/>
</dbReference>
<dbReference type="AlphaFoldDB" id="A0A378BWX3"/>
<feature type="signal peptide" evidence="1">
    <location>
        <begin position="1"/>
        <end position="20"/>
    </location>
</feature>
<keyword evidence="2" id="KW-0378">Hydrolase</keyword>
<keyword evidence="1" id="KW-0732">Signal</keyword>
<evidence type="ECO:0000313" key="3">
    <source>
        <dbReference type="Proteomes" id="UP000255382"/>
    </source>
</evidence>
<sequence length="91" mass="10327">MFRKDFAAIALVLTATQAGAEPLTATRYADFDRYVLALSWQTGFCQSMYDRNRNEPEECRLQQDTANKARLSDRAWPVARAAKVHCRARSG</sequence>
<gene>
    <name evidence="2" type="primary">rna_1</name>
    <name evidence="2" type="ORF">NCTC5050_05817</name>
</gene>
<evidence type="ECO:0000313" key="2">
    <source>
        <dbReference type="EMBL" id="STV53566.1"/>
    </source>
</evidence>
<keyword evidence="3" id="KW-1185">Reference proteome</keyword>
<name>A0A378BWX3_KLEPO</name>